<dbReference type="AlphaFoldDB" id="A0A7J6XFC3"/>
<evidence type="ECO:0000313" key="1">
    <source>
        <dbReference type="EMBL" id="KAF5207565.1"/>
    </source>
</evidence>
<accession>A0A7J6XFC3</accession>
<name>A0A7J6XFC3_THATH</name>
<sequence length="82" mass="9532">MVLHPRVRSGLDLNKWISIVVRNLVVEIGVSSNHGRDVVEKFIFELGMRQLKAKRAVELSEDEEERRNYENANDVLRDLEVT</sequence>
<protein>
    <submittedName>
        <fullName evidence="1">Uncharacterized protein</fullName>
    </submittedName>
</protein>
<proteinExistence type="predicted"/>
<evidence type="ECO:0000313" key="2">
    <source>
        <dbReference type="Proteomes" id="UP000554482"/>
    </source>
</evidence>
<reference evidence="1 2" key="1">
    <citation type="submission" date="2020-06" db="EMBL/GenBank/DDBJ databases">
        <title>Transcriptomic and genomic resources for Thalictrum thalictroides and T. hernandezii: Facilitating candidate gene discovery in an emerging model plant lineage.</title>
        <authorList>
            <person name="Arias T."/>
            <person name="Riano-Pachon D.M."/>
            <person name="Di Stilio V.S."/>
        </authorList>
    </citation>
    <scope>NUCLEOTIDE SEQUENCE [LARGE SCALE GENOMIC DNA]</scope>
    <source>
        <strain evidence="2">cv. WT478/WT964</strain>
        <tissue evidence="1">Leaves</tissue>
    </source>
</reference>
<dbReference type="EMBL" id="JABWDY010001252">
    <property type="protein sequence ID" value="KAF5207565.1"/>
    <property type="molecule type" value="Genomic_DNA"/>
</dbReference>
<keyword evidence="2" id="KW-1185">Reference proteome</keyword>
<comment type="caution">
    <text evidence="1">The sequence shown here is derived from an EMBL/GenBank/DDBJ whole genome shotgun (WGS) entry which is preliminary data.</text>
</comment>
<gene>
    <name evidence="1" type="ORF">FRX31_002847</name>
</gene>
<organism evidence="1 2">
    <name type="scientific">Thalictrum thalictroides</name>
    <name type="common">Rue-anemone</name>
    <name type="synonym">Anemone thalictroides</name>
    <dbReference type="NCBI Taxonomy" id="46969"/>
    <lineage>
        <taxon>Eukaryota</taxon>
        <taxon>Viridiplantae</taxon>
        <taxon>Streptophyta</taxon>
        <taxon>Embryophyta</taxon>
        <taxon>Tracheophyta</taxon>
        <taxon>Spermatophyta</taxon>
        <taxon>Magnoliopsida</taxon>
        <taxon>Ranunculales</taxon>
        <taxon>Ranunculaceae</taxon>
        <taxon>Thalictroideae</taxon>
        <taxon>Thalictrum</taxon>
    </lineage>
</organism>
<dbReference type="Proteomes" id="UP000554482">
    <property type="component" value="Unassembled WGS sequence"/>
</dbReference>